<dbReference type="InterPro" id="IPR027565">
    <property type="entry name" value="Cupin_WbuC"/>
</dbReference>
<dbReference type="CDD" id="cd07005">
    <property type="entry name" value="cupin_WbuC-like"/>
    <property type="match status" value="1"/>
</dbReference>
<dbReference type="Gene3D" id="2.60.120.10">
    <property type="entry name" value="Jelly Rolls"/>
    <property type="match status" value="1"/>
</dbReference>
<keyword evidence="3" id="KW-1185">Reference proteome</keyword>
<name>A0A1I4V7J6_9NEIS</name>
<evidence type="ECO:0000313" key="3">
    <source>
        <dbReference type="Proteomes" id="UP000242869"/>
    </source>
</evidence>
<dbReference type="EMBL" id="FOVE01000001">
    <property type="protein sequence ID" value="SFM97157.1"/>
    <property type="molecule type" value="Genomic_DNA"/>
</dbReference>
<sequence length="159" mass="17508">MSQFCTIDTPMLASLSREARALPRKRKNHNFHASEKAVCHRLLNAIEPDSYIPPHRHLSSDKDETILVLAGRIGVLAFDDKGIVTMRRIMAPASGTVGVNIPAGVFHSMVALEPGSVFFESKAGPYEPLKPEEKAPWAPAEDAFGANDYLAFMADFFRP</sequence>
<dbReference type="AlphaFoldDB" id="A0A1I4V7J6"/>
<gene>
    <name evidence="2" type="ORF">SAMN05660284_00158</name>
</gene>
<dbReference type="Pfam" id="PF19480">
    <property type="entry name" value="DUF6016"/>
    <property type="match status" value="1"/>
</dbReference>
<proteinExistence type="predicted"/>
<dbReference type="RefSeq" id="WP_177187719.1">
    <property type="nucleotide sequence ID" value="NZ_FOVE01000001.1"/>
</dbReference>
<dbReference type="NCBIfam" id="TIGR04366">
    <property type="entry name" value="cupin_WbuC"/>
    <property type="match status" value="1"/>
</dbReference>
<organism evidence="2 3">
    <name type="scientific">Formivibrio citricus</name>
    <dbReference type="NCBI Taxonomy" id="83765"/>
    <lineage>
        <taxon>Bacteria</taxon>
        <taxon>Pseudomonadati</taxon>
        <taxon>Pseudomonadota</taxon>
        <taxon>Betaproteobacteria</taxon>
        <taxon>Neisseriales</taxon>
        <taxon>Chitinibacteraceae</taxon>
        <taxon>Formivibrio</taxon>
    </lineage>
</organism>
<feature type="domain" description="Cupin fold metalloprotein WbuC cupin" evidence="1">
    <location>
        <begin position="7"/>
        <end position="89"/>
    </location>
</feature>
<accession>A0A1I4V7J6</accession>
<dbReference type="STRING" id="83765.SAMN05660284_00158"/>
<dbReference type="SUPFAM" id="SSF51182">
    <property type="entry name" value="RmlC-like cupins"/>
    <property type="match status" value="1"/>
</dbReference>
<protein>
    <submittedName>
        <fullName evidence="2">Cupin fold metalloprotein, WbuC family</fullName>
    </submittedName>
</protein>
<dbReference type="Proteomes" id="UP000242869">
    <property type="component" value="Unassembled WGS sequence"/>
</dbReference>
<evidence type="ECO:0000313" key="2">
    <source>
        <dbReference type="EMBL" id="SFM97157.1"/>
    </source>
</evidence>
<evidence type="ECO:0000259" key="1">
    <source>
        <dbReference type="Pfam" id="PF19480"/>
    </source>
</evidence>
<dbReference type="InterPro" id="IPR011051">
    <property type="entry name" value="RmlC_Cupin_sf"/>
</dbReference>
<reference evidence="3" key="1">
    <citation type="submission" date="2016-10" db="EMBL/GenBank/DDBJ databases">
        <authorList>
            <person name="Varghese N."/>
            <person name="Submissions S."/>
        </authorList>
    </citation>
    <scope>NUCLEOTIDE SEQUENCE [LARGE SCALE GENOMIC DNA]</scope>
    <source>
        <strain evidence="3">DSM 6150</strain>
    </source>
</reference>
<dbReference type="InterPro" id="IPR014710">
    <property type="entry name" value="RmlC-like_jellyroll"/>
</dbReference>
<dbReference type="InterPro" id="IPR046058">
    <property type="entry name" value="WbuC_cupin"/>
</dbReference>